<dbReference type="InterPro" id="IPR002125">
    <property type="entry name" value="CMP_dCMP_dom"/>
</dbReference>
<feature type="region of interest" description="Disordered" evidence="9">
    <location>
        <begin position="1"/>
        <end position="24"/>
    </location>
</feature>
<organism evidence="11 12">
    <name type="scientific">Sphaerotilus mobilis</name>
    <dbReference type="NCBI Taxonomy" id="47994"/>
    <lineage>
        <taxon>Bacteria</taxon>
        <taxon>Pseudomonadati</taxon>
        <taxon>Pseudomonadota</taxon>
        <taxon>Betaproteobacteria</taxon>
        <taxon>Burkholderiales</taxon>
        <taxon>Sphaerotilaceae</taxon>
        <taxon>Sphaerotilus</taxon>
    </lineage>
</organism>
<feature type="compositionally biased region" description="Basic and acidic residues" evidence="9">
    <location>
        <begin position="1"/>
        <end position="10"/>
    </location>
</feature>
<evidence type="ECO:0000256" key="2">
    <source>
        <dbReference type="ARBA" id="ARBA00011738"/>
    </source>
</evidence>
<evidence type="ECO:0000313" key="11">
    <source>
        <dbReference type="EMBL" id="RZS56553.1"/>
    </source>
</evidence>
<dbReference type="FunFam" id="3.40.140.10:FF:000005">
    <property type="entry name" value="tRNA-specific adenosine deaminase"/>
    <property type="match status" value="1"/>
</dbReference>
<evidence type="ECO:0000313" key="12">
    <source>
        <dbReference type="Proteomes" id="UP000293433"/>
    </source>
</evidence>
<comment type="cofactor">
    <cofactor evidence="8">
        <name>Zn(2+)</name>
        <dbReference type="ChEBI" id="CHEBI:29105"/>
    </cofactor>
    <text evidence="8">Binds 1 zinc ion per subunit.</text>
</comment>
<dbReference type="InterPro" id="IPR016192">
    <property type="entry name" value="APOBEC/CMP_deaminase_Zn-bd"/>
</dbReference>
<dbReference type="Gene3D" id="3.40.140.10">
    <property type="entry name" value="Cytidine Deaminase, domain 2"/>
    <property type="match status" value="1"/>
</dbReference>
<keyword evidence="6 8" id="KW-0862">Zinc</keyword>
<evidence type="ECO:0000256" key="1">
    <source>
        <dbReference type="ARBA" id="ARBA00010669"/>
    </source>
</evidence>
<dbReference type="EMBL" id="SGWV01000008">
    <property type="protein sequence ID" value="RZS56553.1"/>
    <property type="molecule type" value="Genomic_DNA"/>
</dbReference>
<dbReference type="GO" id="GO:0008270">
    <property type="term" value="F:zinc ion binding"/>
    <property type="evidence" value="ECO:0007669"/>
    <property type="project" value="UniProtKB-UniRule"/>
</dbReference>
<comment type="subunit">
    <text evidence="2 8">Homodimer.</text>
</comment>
<dbReference type="PROSITE" id="PS51747">
    <property type="entry name" value="CYT_DCMP_DEAMINASES_2"/>
    <property type="match status" value="1"/>
</dbReference>
<keyword evidence="5 8" id="KW-0378">Hydrolase</keyword>
<feature type="region of interest" description="Disordered" evidence="9">
    <location>
        <begin position="233"/>
        <end position="259"/>
    </location>
</feature>
<feature type="binding site" evidence="8">
    <location>
        <position position="126"/>
    </location>
    <ligand>
        <name>Zn(2+)</name>
        <dbReference type="ChEBI" id="CHEBI:29105"/>
        <note>catalytic</note>
    </ligand>
</feature>
<dbReference type="InterPro" id="IPR028883">
    <property type="entry name" value="tRNA_aden_deaminase"/>
</dbReference>
<feature type="binding site" evidence="8">
    <location>
        <position position="93"/>
    </location>
    <ligand>
        <name>Zn(2+)</name>
        <dbReference type="ChEBI" id="CHEBI:29105"/>
        <note>catalytic</note>
    </ligand>
</feature>
<evidence type="ECO:0000256" key="5">
    <source>
        <dbReference type="ARBA" id="ARBA00022801"/>
    </source>
</evidence>
<feature type="active site" description="Proton donor" evidence="8">
    <location>
        <position position="95"/>
    </location>
</feature>
<dbReference type="GO" id="GO:0052717">
    <property type="term" value="F:tRNA-specific adenosine-34 deaminase activity"/>
    <property type="evidence" value="ECO:0007669"/>
    <property type="project" value="UniProtKB-UniRule"/>
</dbReference>
<dbReference type="Pfam" id="PF00383">
    <property type="entry name" value="dCMP_cyt_deam_1"/>
    <property type="match status" value="1"/>
</dbReference>
<dbReference type="SUPFAM" id="SSF53927">
    <property type="entry name" value="Cytidine deaminase-like"/>
    <property type="match status" value="1"/>
</dbReference>
<dbReference type="PANTHER" id="PTHR11079">
    <property type="entry name" value="CYTOSINE DEAMINASE FAMILY MEMBER"/>
    <property type="match status" value="1"/>
</dbReference>
<dbReference type="PANTHER" id="PTHR11079:SF202">
    <property type="entry name" value="TRNA-SPECIFIC ADENOSINE DEAMINASE"/>
    <property type="match status" value="1"/>
</dbReference>
<dbReference type="PROSITE" id="PS00903">
    <property type="entry name" value="CYT_DCMP_DEAMINASES_1"/>
    <property type="match status" value="1"/>
</dbReference>
<evidence type="ECO:0000259" key="10">
    <source>
        <dbReference type="PROSITE" id="PS51747"/>
    </source>
</evidence>
<evidence type="ECO:0000256" key="4">
    <source>
        <dbReference type="ARBA" id="ARBA00022723"/>
    </source>
</evidence>
<comment type="caution">
    <text evidence="11">The sequence shown here is derived from an EMBL/GenBank/DDBJ whole genome shotgun (WGS) entry which is preliminary data.</text>
</comment>
<dbReference type="GO" id="GO:0002100">
    <property type="term" value="P:tRNA wobble adenosine to inosine editing"/>
    <property type="evidence" value="ECO:0007669"/>
    <property type="project" value="UniProtKB-UniRule"/>
</dbReference>
<name>A0A4Q7LQR1_9BURK</name>
<dbReference type="HAMAP" id="MF_00972">
    <property type="entry name" value="tRNA_aden_deaminase"/>
    <property type="match status" value="1"/>
</dbReference>
<comment type="similarity">
    <text evidence="1">Belongs to the cytidine and deoxycytidylate deaminase family. ADAT2 subfamily.</text>
</comment>
<sequence length="322" mass="33957">MSEPSNRDPRAALADEPGALPELGTGIDHFPSPASITPVDEHLMRLALDQALNAHLAGEVPVGAVIVQHTADGPKVLATGYNRPITTHDPTAHAELVALRHAAALVENYRLPDCELYVTLEPCPMCAMALLHARFKRVVFGARDPKTGAAGSVVDLFGLNQLNHHTAVVGGVLEEPCGRVLRDFFAERRAQQKAERLARVAEGMTGTSHDREPEADAPVGLVHAPIVGHPAATPLQPASADVDYGGHPPGPPHSTRENDTLTFTLPEVIEDPSLPVTQLAPLEPMPLPDVAEATLTQLGGLSAFAGLDALGPDKDRGPGTRA</sequence>
<keyword evidence="4 8" id="KW-0479">Metal-binding</keyword>
<reference evidence="11 12" key="1">
    <citation type="submission" date="2019-02" db="EMBL/GenBank/DDBJ databases">
        <title>Genomic Encyclopedia of Type Strains, Phase IV (KMG-IV): sequencing the most valuable type-strain genomes for metagenomic binning, comparative biology and taxonomic classification.</title>
        <authorList>
            <person name="Goeker M."/>
        </authorList>
    </citation>
    <scope>NUCLEOTIDE SEQUENCE [LARGE SCALE GENOMIC DNA]</scope>
    <source>
        <strain evidence="11 12">DSM 10617</strain>
    </source>
</reference>
<dbReference type="InterPro" id="IPR016193">
    <property type="entry name" value="Cytidine_deaminase-like"/>
</dbReference>
<keyword evidence="3 8" id="KW-0819">tRNA processing</keyword>
<gene>
    <name evidence="8" type="primary">tadA</name>
    <name evidence="11" type="ORF">EV685_1102</name>
</gene>
<dbReference type="NCBIfam" id="NF008113">
    <property type="entry name" value="PRK10860.1"/>
    <property type="match status" value="1"/>
</dbReference>
<evidence type="ECO:0000256" key="8">
    <source>
        <dbReference type="HAMAP-Rule" id="MF_00972"/>
    </source>
</evidence>
<accession>A0A4Q7LQR1</accession>
<proteinExistence type="inferred from homology"/>
<evidence type="ECO:0000256" key="7">
    <source>
        <dbReference type="ARBA" id="ARBA00048045"/>
    </source>
</evidence>
<dbReference type="CDD" id="cd01285">
    <property type="entry name" value="nucleoside_deaminase"/>
    <property type="match status" value="1"/>
</dbReference>
<dbReference type="EC" id="3.5.4.33" evidence="8"/>
<feature type="binding site" evidence="8">
    <location>
        <position position="123"/>
    </location>
    <ligand>
        <name>Zn(2+)</name>
        <dbReference type="ChEBI" id="CHEBI:29105"/>
        <note>catalytic</note>
    </ligand>
</feature>
<evidence type="ECO:0000256" key="6">
    <source>
        <dbReference type="ARBA" id="ARBA00022833"/>
    </source>
</evidence>
<comment type="function">
    <text evidence="8">Catalyzes the deamination of adenosine to inosine at the wobble position 34 of tRNA(Arg2).</text>
</comment>
<evidence type="ECO:0000256" key="3">
    <source>
        <dbReference type="ARBA" id="ARBA00022694"/>
    </source>
</evidence>
<feature type="domain" description="CMP/dCMP-type deaminase" evidence="10">
    <location>
        <begin position="38"/>
        <end position="153"/>
    </location>
</feature>
<dbReference type="Proteomes" id="UP000293433">
    <property type="component" value="Unassembled WGS sequence"/>
</dbReference>
<evidence type="ECO:0000256" key="9">
    <source>
        <dbReference type="SAM" id="MobiDB-lite"/>
    </source>
</evidence>
<protein>
    <recommendedName>
        <fullName evidence="8">tRNA-specific adenosine deaminase</fullName>
        <ecNumber evidence="8">3.5.4.33</ecNumber>
    </recommendedName>
</protein>
<comment type="catalytic activity">
    <reaction evidence="7 8">
        <text>adenosine(34) in tRNA + H2O + H(+) = inosine(34) in tRNA + NH4(+)</text>
        <dbReference type="Rhea" id="RHEA:43168"/>
        <dbReference type="Rhea" id="RHEA-COMP:10373"/>
        <dbReference type="Rhea" id="RHEA-COMP:10374"/>
        <dbReference type="ChEBI" id="CHEBI:15377"/>
        <dbReference type="ChEBI" id="CHEBI:15378"/>
        <dbReference type="ChEBI" id="CHEBI:28938"/>
        <dbReference type="ChEBI" id="CHEBI:74411"/>
        <dbReference type="ChEBI" id="CHEBI:82852"/>
        <dbReference type="EC" id="3.5.4.33"/>
    </reaction>
</comment>
<keyword evidence="12" id="KW-1185">Reference proteome</keyword>
<dbReference type="AlphaFoldDB" id="A0A4Q7LQR1"/>